<gene>
    <name evidence="2" type="ORF">JMA_41920</name>
</gene>
<protein>
    <recommendedName>
        <fullName evidence="4">Lipoprotein</fullName>
    </recommendedName>
</protein>
<feature type="region of interest" description="Disordered" evidence="1">
    <location>
        <begin position="128"/>
        <end position="175"/>
    </location>
</feature>
<keyword evidence="3" id="KW-1185">Reference proteome</keyword>
<evidence type="ECO:0000256" key="1">
    <source>
        <dbReference type="SAM" id="MobiDB-lite"/>
    </source>
</evidence>
<dbReference type="PROSITE" id="PS51257">
    <property type="entry name" value="PROKAR_LIPOPROTEIN"/>
    <property type="match status" value="1"/>
</dbReference>
<dbReference type="KEGG" id="jeo:JMA_41920"/>
<dbReference type="AlphaFoldDB" id="A0A0B5AZZ0"/>
<evidence type="ECO:0008006" key="4">
    <source>
        <dbReference type="Google" id="ProtNLM"/>
    </source>
</evidence>
<proteinExistence type="predicted"/>
<dbReference type="EMBL" id="CP009417">
    <property type="protein sequence ID" value="AJD93509.1"/>
    <property type="molecule type" value="Genomic_DNA"/>
</dbReference>
<evidence type="ECO:0000313" key="3">
    <source>
        <dbReference type="Proteomes" id="UP000031449"/>
    </source>
</evidence>
<keyword evidence="2" id="KW-0614">Plasmid</keyword>
<feature type="compositionally biased region" description="Low complexity" evidence="1">
    <location>
        <begin position="131"/>
        <end position="175"/>
    </location>
</feature>
<geneLocation type="plasmid" evidence="3"/>
<evidence type="ECO:0000313" key="2">
    <source>
        <dbReference type="EMBL" id="AJD93509.1"/>
    </source>
</evidence>
<organism evidence="2 3">
    <name type="scientific">Jeotgalibacillus malaysiensis</name>
    <dbReference type="NCBI Taxonomy" id="1508404"/>
    <lineage>
        <taxon>Bacteria</taxon>
        <taxon>Bacillati</taxon>
        <taxon>Bacillota</taxon>
        <taxon>Bacilli</taxon>
        <taxon>Bacillales</taxon>
        <taxon>Caryophanaceae</taxon>
        <taxon>Jeotgalibacillus</taxon>
    </lineage>
</organism>
<dbReference type="Proteomes" id="UP000031449">
    <property type="component" value="Plasmid unnamed"/>
</dbReference>
<dbReference type="HOGENOM" id="CLU_1530535_0_0_9"/>
<reference evidence="2 3" key="1">
    <citation type="submission" date="2014-08" db="EMBL/GenBank/DDBJ databases">
        <title>Complete genome of a marine bacteria Jeotgalibacillus malaysiensis.</title>
        <authorList>
            <person name="Yaakop A.S."/>
            <person name="Chan K.-G."/>
            <person name="Goh K.M."/>
        </authorList>
    </citation>
    <scope>NUCLEOTIDE SEQUENCE [LARGE SCALE GENOMIC DNA]</scope>
    <source>
        <strain evidence="2 3">D5</strain>
        <plasmid evidence="3">Plasmid</plasmid>
    </source>
</reference>
<accession>A0A0B5AZZ0</accession>
<name>A0A0B5AZZ0_9BACL</name>
<sequence>MMNKKKMLGTIGAVALTLGTAGCGTADNKVVENPSNSEFAEMQKECDELELVSGNPYSGGEDEVWYCDDDDNDGGSHVSGMFFYPLYGGYYNADTMKSKHNVDVSKYKAGTSTTKVSANQYNKAAKVKLPSYKGSSSSVKNSSVKSNSSGKTSSGGKVSSGSSKGFGSSGMSSGG</sequence>
<dbReference type="BioCyc" id="JESP1508404:G14D9-13476-MONOMER"/>